<reference evidence="1 2" key="1">
    <citation type="submission" date="2016-11" db="EMBL/GenBank/DDBJ databases">
        <authorList>
            <person name="Jaros S."/>
            <person name="Januszkiewicz K."/>
            <person name="Wedrychowicz H."/>
        </authorList>
    </citation>
    <scope>NUCLEOTIDE SEQUENCE [LARGE SCALE GENOMIC DNA]</scope>
    <source>
        <strain evidence="1">NCIMB 2154T</strain>
    </source>
</reference>
<dbReference type="RefSeq" id="WP_157926212.1">
    <property type="nucleotide sequence ID" value="NZ_CP138495.1"/>
</dbReference>
<proteinExistence type="predicted"/>
<protein>
    <submittedName>
        <fullName evidence="1">Por secretion system protein PorQ</fullName>
    </submittedName>
</protein>
<dbReference type="STRING" id="1349785.GCA_000509405_01477"/>
<accession>A0A2H1E8R2</accession>
<dbReference type="EMBL" id="LT634361">
    <property type="protein sequence ID" value="SFZ81851.1"/>
    <property type="molecule type" value="Genomic_DNA"/>
</dbReference>
<dbReference type="Proteomes" id="UP000231564">
    <property type="component" value="Chromosome MARIT"/>
</dbReference>
<evidence type="ECO:0000313" key="2">
    <source>
        <dbReference type="Proteomes" id="UP000231564"/>
    </source>
</evidence>
<organism evidence="1 2">
    <name type="scientific">Tenacibaculum maritimum NCIMB 2154</name>
    <dbReference type="NCBI Taxonomy" id="1349785"/>
    <lineage>
        <taxon>Bacteria</taxon>
        <taxon>Pseudomonadati</taxon>
        <taxon>Bacteroidota</taxon>
        <taxon>Flavobacteriia</taxon>
        <taxon>Flavobacteriales</taxon>
        <taxon>Flavobacteriaceae</taxon>
        <taxon>Tenacibaculum</taxon>
    </lineage>
</organism>
<gene>
    <name evidence="1" type="primary">porQ</name>
    <name evidence="1" type="ORF">MARIT_1317</name>
</gene>
<dbReference type="AlphaFoldDB" id="A0A2H1E8R2"/>
<dbReference type="NCBIfam" id="NF033711">
    <property type="entry name" value="T9SS_PorQ"/>
    <property type="match status" value="1"/>
</dbReference>
<dbReference type="KEGG" id="tmar:MARIT_1317"/>
<keyword evidence="2" id="KW-1185">Reference proteome</keyword>
<dbReference type="NCBIfam" id="NF033709">
    <property type="entry name" value="PorV_fam"/>
    <property type="match status" value="1"/>
</dbReference>
<sequence>MLYLKILKDLPASKKLVTQCLILLFPHLLVAQTGGEYIYQFLNTPTSARQTALGGKVLTLTDDVNQPTWNPATINQNLSKQLSVNYVSYLGGINIGSASYAQKINRRLGTLQGNIKYINYGTLISANENGEETGNFNASDIAISIGYAKRINKSNFYLGANLKFVNSLIATYNSSGIAFDFGIFFYDKNKPYTATIVARNIGTQITSFNGYNEKLPFEITMGYSYRLKNVPLKWYATIDNLQKWKVGVPNPSNQTSDLEGNTTTEKISFLNNLFRHIIIGAELFPESPVNLRIGYNFRRGKELELQNIRTFGGISFGFGLKMNSLKFNYAYSKFHSASNVSTFSLQINLDKGQRGKKAIRY</sequence>
<dbReference type="OrthoDB" id="9809953at2"/>
<evidence type="ECO:0000313" key="1">
    <source>
        <dbReference type="EMBL" id="SFZ81851.1"/>
    </source>
</evidence>
<dbReference type="GeneID" id="47722856"/>
<name>A0A2H1E8R2_9FLAO</name>